<evidence type="ECO:0000313" key="2">
    <source>
        <dbReference type="Proteomes" id="UP001331561"/>
    </source>
</evidence>
<dbReference type="EMBL" id="JAYXHS010000001">
    <property type="protein sequence ID" value="MEC5384832.1"/>
    <property type="molecule type" value="Genomic_DNA"/>
</dbReference>
<accession>A0ABU6K085</accession>
<reference evidence="1 2" key="1">
    <citation type="submission" date="2024-01" db="EMBL/GenBank/DDBJ databases">
        <title>Uliginosibacterium soil sp. nov.</title>
        <authorList>
            <person name="Lv Y."/>
        </authorList>
    </citation>
    <scope>NUCLEOTIDE SEQUENCE [LARGE SCALE GENOMIC DNA]</scope>
    <source>
        <strain evidence="1 2">H3</strain>
    </source>
</reference>
<name>A0ABU6K085_9RHOO</name>
<proteinExistence type="predicted"/>
<evidence type="ECO:0000313" key="1">
    <source>
        <dbReference type="EMBL" id="MEC5384832.1"/>
    </source>
</evidence>
<sequence>MHEFLARAKPLTTALLLCLSACSSTPEPVKPVEPVAAPAVASKEVPIATVITPPPGSGQDVAGRPAGVAGVRSRLLGGKTISLPPTRPLEVNSRCNFANETGYKGDAVIEIKAGVVRQMRVLVDIPDPNKGRCIFEMSGMVQTKSTPSVELVNRATGCTARMWEQGETAVVSFSQCHTSCTSAESFKYVWPVLIHRKANKCD</sequence>
<organism evidence="1 2">
    <name type="scientific">Uliginosibacterium silvisoli</name>
    <dbReference type="NCBI Taxonomy" id="3114758"/>
    <lineage>
        <taxon>Bacteria</taxon>
        <taxon>Pseudomonadati</taxon>
        <taxon>Pseudomonadota</taxon>
        <taxon>Betaproteobacteria</taxon>
        <taxon>Rhodocyclales</taxon>
        <taxon>Zoogloeaceae</taxon>
        <taxon>Uliginosibacterium</taxon>
    </lineage>
</organism>
<protein>
    <recommendedName>
        <fullName evidence="3">Lipoprotein</fullName>
    </recommendedName>
</protein>
<gene>
    <name evidence="1" type="ORF">VVD49_03815</name>
</gene>
<comment type="caution">
    <text evidence="1">The sequence shown here is derived from an EMBL/GenBank/DDBJ whole genome shotgun (WGS) entry which is preliminary data.</text>
</comment>
<dbReference type="Proteomes" id="UP001331561">
    <property type="component" value="Unassembled WGS sequence"/>
</dbReference>
<keyword evidence="2" id="KW-1185">Reference proteome</keyword>
<dbReference type="RefSeq" id="WP_327597799.1">
    <property type="nucleotide sequence ID" value="NZ_JAYXHS010000001.1"/>
</dbReference>
<evidence type="ECO:0008006" key="3">
    <source>
        <dbReference type="Google" id="ProtNLM"/>
    </source>
</evidence>